<dbReference type="GO" id="GO:0016645">
    <property type="term" value="F:oxidoreductase activity, acting on the CH-NH group of donors"/>
    <property type="evidence" value="ECO:0007669"/>
    <property type="project" value="InterPro"/>
</dbReference>
<dbReference type="InterPro" id="IPR029063">
    <property type="entry name" value="SAM-dependent_MTases_sf"/>
</dbReference>
<evidence type="ECO:0000313" key="3">
    <source>
        <dbReference type="EMBL" id="MBA2864107.1"/>
    </source>
</evidence>
<dbReference type="EMBL" id="JACHED010000002">
    <property type="protein sequence ID" value="MBB6497033.1"/>
    <property type="molecule type" value="Genomic_DNA"/>
</dbReference>
<dbReference type="PANTHER" id="PTHR39963">
    <property type="entry name" value="SLL0983 PROTEIN"/>
    <property type="match status" value="1"/>
</dbReference>
<dbReference type="SUPFAM" id="SSF53335">
    <property type="entry name" value="S-adenosyl-L-methionine-dependent methyltransferases"/>
    <property type="match status" value="1"/>
</dbReference>
<dbReference type="RefSeq" id="WP_104837350.1">
    <property type="nucleotide sequence ID" value="NZ_CP026606.1"/>
</dbReference>
<dbReference type="Proteomes" id="UP000590564">
    <property type="component" value="Unassembled WGS sequence"/>
</dbReference>
<dbReference type="EMBL" id="JACDUO010000001">
    <property type="protein sequence ID" value="MBA2864107.1"/>
    <property type="molecule type" value="Genomic_DNA"/>
</dbReference>
<dbReference type="PANTHER" id="PTHR39963:SF1">
    <property type="entry name" value="MNMC-LIKE METHYLTRANSFERASE DOMAIN-CONTAINING PROTEIN"/>
    <property type="match status" value="1"/>
</dbReference>
<keyword evidence="3" id="KW-0489">Methyltransferase</keyword>
<evidence type="ECO:0000313" key="4">
    <source>
        <dbReference type="EMBL" id="MBB6497033.1"/>
    </source>
</evidence>
<reference evidence="4 7" key="3">
    <citation type="submission" date="2020-08" db="EMBL/GenBank/DDBJ databases">
        <title>Genomic Encyclopedia of Type Strains, Phase IV (KMG-V): Genome sequencing to study the core and pangenomes of soil and plant-associated prokaryotes.</title>
        <authorList>
            <person name="Whitman W."/>
        </authorList>
    </citation>
    <scope>NUCLEOTIDE SEQUENCE [LARGE SCALE GENOMIC DNA]</scope>
    <source>
        <strain evidence="3 6">C13</strain>
        <strain evidence="4 7">D1</strain>
    </source>
</reference>
<dbReference type="KEGG" id="mmad:MMJJ_02740"/>
<dbReference type="Proteomes" id="UP000239462">
    <property type="component" value="Chromosome"/>
</dbReference>
<gene>
    <name evidence="3" type="ORF">HNP94_001107</name>
    <name evidence="4" type="ORF">HNP96_001074</name>
    <name evidence="2" type="ORF">MMJJ_02740</name>
</gene>
<dbReference type="GO" id="GO:0032259">
    <property type="term" value="P:methylation"/>
    <property type="evidence" value="ECO:0007669"/>
    <property type="project" value="UniProtKB-KW"/>
</dbReference>
<evidence type="ECO:0000313" key="7">
    <source>
        <dbReference type="Proteomes" id="UP000590564"/>
    </source>
</evidence>
<dbReference type="InterPro" id="IPR008471">
    <property type="entry name" value="MnmC-like_methylTransf"/>
</dbReference>
<sequence>MLPNKKALDLIKIYMEKDFTSENLKELTKKLIELDLLVKTEDETFTVRSDDPEELMHSRVGALKEGIEKFAVPSNVKEIKNPKILDLCSGMGYNAVSALHYNINSEIDIVEYSKEMLFLSLALDIPMNEHFIIKNAISEFFKGNKNQKIRIFNEDARFTLLRKDLKKYECVFHDAFSPLNDPVLYTVEFLKLIYENMADSGVLISYSSSIPFRSALVECGFIISEGPSVGRKRGATLAYKNPNELQKKEIKRIPESDERLIALASVGISFYDKNLNLNSSEIIKNREIDRENLKNLLGDKYYSTTKIKSGKIDEKLLEIQKEDLNSSEIIKKMKKIYLKN</sequence>
<keyword evidence="3" id="KW-0808">Transferase</keyword>
<dbReference type="EMBL" id="CP026606">
    <property type="protein sequence ID" value="AVB75691.1"/>
    <property type="molecule type" value="Genomic_DNA"/>
</dbReference>
<dbReference type="CDD" id="cd02440">
    <property type="entry name" value="AdoMet_MTases"/>
    <property type="match status" value="1"/>
</dbReference>
<dbReference type="GO" id="GO:0008168">
    <property type="term" value="F:methyltransferase activity"/>
    <property type="evidence" value="ECO:0007669"/>
    <property type="project" value="UniProtKB-KW"/>
</dbReference>
<protein>
    <submittedName>
        <fullName evidence="3">tRNA U34 5-methylaminomethyl-2-thiouridine-forming methyltransferase MnmC</fullName>
    </submittedName>
</protein>
<proteinExistence type="predicted"/>
<dbReference type="Proteomes" id="UP000567099">
    <property type="component" value="Unassembled WGS sequence"/>
</dbReference>
<evidence type="ECO:0000313" key="6">
    <source>
        <dbReference type="Proteomes" id="UP000567099"/>
    </source>
</evidence>
<feature type="domain" description="MnmC-like methyltransferase" evidence="1">
    <location>
        <begin position="144"/>
        <end position="241"/>
    </location>
</feature>
<organism evidence="2 5">
    <name type="scientific">Methanococcus maripaludis</name>
    <name type="common">Methanococcus deltae</name>
    <dbReference type="NCBI Taxonomy" id="39152"/>
    <lineage>
        <taxon>Archaea</taxon>
        <taxon>Methanobacteriati</taxon>
        <taxon>Methanobacteriota</taxon>
        <taxon>Methanomada group</taxon>
        <taxon>Methanococci</taxon>
        <taxon>Methanococcales</taxon>
        <taxon>Methanococcaceae</taxon>
        <taxon>Methanococcus</taxon>
    </lineage>
</organism>
<reference evidence="5" key="1">
    <citation type="journal article" date="2018" name="Genome Announc.">
        <title>Complete Genome Sequence of the Methanococcus maripaludis Type Strain JJ (DSM 2067), a Model for Selenoprotein Synthesis in Archaea.</title>
        <authorList>
            <person name="Poehlein A."/>
            <person name="Heym D."/>
            <person name="Quitzke V."/>
            <person name="Fersch J."/>
            <person name="Daniel R."/>
            <person name="Rother M."/>
        </authorList>
    </citation>
    <scope>NUCLEOTIDE SEQUENCE [LARGE SCALE GENOMIC DNA]</scope>
    <source>
        <strain evidence="5">DSM 2067</strain>
    </source>
</reference>
<accession>A0A2L1C8J4</accession>
<reference evidence="2" key="2">
    <citation type="submission" date="2018-02" db="EMBL/GenBank/DDBJ databases">
        <title>Complete genome sequence of the Methanococcus maripaludis type strain JJ (DSM 2067), a model for selenoprotein synthesis in Archaea.</title>
        <authorList>
            <person name="Poehlein A."/>
            <person name="Heym D."/>
            <person name="Quitzke V."/>
            <person name="Fersch J."/>
            <person name="Daniel R."/>
            <person name="Rother M."/>
        </authorList>
    </citation>
    <scope>NUCLEOTIDE SEQUENCE [LARGE SCALE GENOMIC DNA]</scope>
    <source>
        <strain evidence="2">DSM 2067</strain>
    </source>
</reference>
<dbReference type="Pfam" id="PF05430">
    <property type="entry name" value="Methyltransf_30"/>
    <property type="match status" value="1"/>
</dbReference>
<dbReference type="AlphaFoldDB" id="A0A2L1C8J4"/>
<evidence type="ECO:0000313" key="5">
    <source>
        <dbReference type="Proteomes" id="UP000239462"/>
    </source>
</evidence>
<dbReference type="GeneID" id="36101369"/>
<dbReference type="Gene3D" id="3.40.50.150">
    <property type="entry name" value="Vaccinia Virus protein VP39"/>
    <property type="match status" value="1"/>
</dbReference>
<name>A0A2L1C8J4_METMI</name>
<evidence type="ECO:0000259" key="1">
    <source>
        <dbReference type="Pfam" id="PF05430"/>
    </source>
</evidence>
<evidence type="ECO:0000313" key="2">
    <source>
        <dbReference type="EMBL" id="AVB75691.1"/>
    </source>
</evidence>